<evidence type="ECO:0000256" key="5">
    <source>
        <dbReference type="SAM" id="Phobius"/>
    </source>
</evidence>
<dbReference type="InterPro" id="IPR011701">
    <property type="entry name" value="MFS"/>
</dbReference>
<feature type="transmembrane region" description="Helical" evidence="5">
    <location>
        <begin position="131"/>
        <end position="149"/>
    </location>
</feature>
<feature type="transmembrane region" description="Helical" evidence="5">
    <location>
        <begin position="225"/>
        <end position="244"/>
    </location>
</feature>
<proteinExistence type="predicted"/>
<accession>A0A2M7E7Y8</accession>
<dbReference type="SUPFAM" id="SSF103473">
    <property type="entry name" value="MFS general substrate transporter"/>
    <property type="match status" value="1"/>
</dbReference>
<keyword evidence="2 5" id="KW-0812">Transmembrane</keyword>
<dbReference type="InterPro" id="IPR036259">
    <property type="entry name" value="MFS_trans_sf"/>
</dbReference>
<dbReference type="Proteomes" id="UP000228886">
    <property type="component" value="Unassembled WGS sequence"/>
</dbReference>
<dbReference type="GO" id="GO:0061513">
    <property type="term" value="F:glucose 6-phosphate:phosphate antiporter activity"/>
    <property type="evidence" value="ECO:0007669"/>
    <property type="project" value="TreeGrafter"/>
</dbReference>
<evidence type="ECO:0000256" key="1">
    <source>
        <dbReference type="ARBA" id="ARBA00004127"/>
    </source>
</evidence>
<feature type="transmembrane region" description="Helical" evidence="5">
    <location>
        <begin position="95"/>
        <end position="119"/>
    </location>
</feature>
<dbReference type="GO" id="GO:0012505">
    <property type="term" value="C:endomembrane system"/>
    <property type="evidence" value="ECO:0007669"/>
    <property type="project" value="UniProtKB-SubCell"/>
</dbReference>
<dbReference type="GO" id="GO:0035435">
    <property type="term" value="P:phosphate ion transmembrane transport"/>
    <property type="evidence" value="ECO:0007669"/>
    <property type="project" value="TreeGrafter"/>
</dbReference>
<evidence type="ECO:0000256" key="4">
    <source>
        <dbReference type="ARBA" id="ARBA00023136"/>
    </source>
</evidence>
<feature type="non-terminal residue" evidence="7">
    <location>
        <position position="1"/>
    </location>
</feature>
<dbReference type="PANTHER" id="PTHR43826:SF3">
    <property type="entry name" value="GLUCOSE-6-PHOSPHATE EXCHANGER SLC37A4"/>
    <property type="match status" value="1"/>
</dbReference>
<evidence type="ECO:0000256" key="3">
    <source>
        <dbReference type="ARBA" id="ARBA00022989"/>
    </source>
</evidence>
<evidence type="ECO:0000256" key="2">
    <source>
        <dbReference type="ARBA" id="ARBA00022692"/>
    </source>
</evidence>
<dbReference type="AlphaFoldDB" id="A0A2M7E7Y8"/>
<keyword evidence="3 5" id="KW-1133">Transmembrane helix</keyword>
<evidence type="ECO:0000313" key="7">
    <source>
        <dbReference type="EMBL" id="PIV63808.1"/>
    </source>
</evidence>
<dbReference type="EMBL" id="PETL01000260">
    <property type="protein sequence ID" value="PIV63808.1"/>
    <property type="molecule type" value="Genomic_DNA"/>
</dbReference>
<dbReference type="InterPro" id="IPR020846">
    <property type="entry name" value="MFS_dom"/>
</dbReference>
<dbReference type="InterPro" id="IPR051337">
    <property type="entry name" value="OPA_Antiporter"/>
</dbReference>
<keyword evidence="4 5" id="KW-0472">Membrane</keyword>
<organism evidence="7 8">
    <name type="scientific">bacterium (Candidatus Ratteibacteria) CG01_land_8_20_14_3_00_40_19</name>
    <dbReference type="NCBI Taxonomy" id="2014290"/>
    <lineage>
        <taxon>Bacteria</taxon>
        <taxon>Candidatus Ratteibacteria</taxon>
    </lineage>
</organism>
<reference evidence="8" key="1">
    <citation type="submission" date="2017-09" db="EMBL/GenBank/DDBJ databases">
        <title>Depth-based differentiation of microbial function through sediment-hosted aquifers and enrichment of novel symbionts in the deep terrestrial subsurface.</title>
        <authorList>
            <person name="Probst A.J."/>
            <person name="Ladd B."/>
            <person name="Jarett J.K."/>
            <person name="Geller-Mcgrath D.E."/>
            <person name="Sieber C.M.K."/>
            <person name="Emerson J.B."/>
            <person name="Anantharaman K."/>
            <person name="Thomas B.C."/>
            <person name="Malmstrom R."/>
            <person name="Stieglmeier M."/>
            <person name="Klingl A."/>
            <person name="Woyke T."/>
            <person name="Ryan C.M."/>
            <person name="Banfield J.F."/>
        </authorList>
    </citation>
    <scope>NUCLEOTIDE SEQUENCE [LARGE SCALE GENOMIC DNA]</scope>
</reference>
<dbReference type="PANTHER" id="PTHR43826">
    <property type="entry name" value="GLUCOSE-6-PHOSPHATE EXCHANGER SLC37A4"/>
    <property type="match status" value="1"/>
</dbReference>
<protein>
    <recommendedName>
        <fullName evidence="6">Major facilitator superfamily (MFS) profile domain-containing protein</fullName>
    </recommendedName>
</protein>
<feature type="transmembrane region" description="Helical" evidence="5">
    <location>
        <begin position="191"/>
        <end position="213"/>
    </location>
</feature>
<comment type="caution">
    <text evidence="7">The sequence shown here is derived from an EMBL/GenBank/DDBJ whole genome shotgun (WGS) entry which is preliminary data.</text>
</comment>
<comment type="subcellular location">
    <subcellularLocation>
        <location evidence="1">Endomembrane system</location>
        <topology evidence="1">Multi-pass membrane protein</topology>
    </subcellularLocation>
</comment>
<name>A0A2M7E7Y8_9BACT</name>
<dbReference type="PROSITE" id="PS50850">
    <property type="entry name" value="MFS"/>
    <property type="match status" value="1"/>
</dbReference>
<evidence type="ECO:0000313" key="8">
    <source>
        <dbReference type="Proteomes" id="UP000228886"/>
    </source>
</evidence>
<dbReference type="GO" id="GO:0005886">
    <property type="term" value="C:plasma membrane"/>
    <property type="evidence" value="ECO:0007669"/>
    <property type="project" value="TreeGrafter"/>
</dbReference>
<feature type="domain" description="Major facilitator superfamily (MFS) profile" evidence="6">
    <location>
        <begin position="61"/>
        <end position="252"/>
    </location>
</feature>
<feature type="transmembrane region" description="Helical" evidence="5">
    <location>
        <begin position="62"/>
        <end position="83"/>
    </location>
</feature>
<sequence>QFYKNCRNSPEDVGLPSIEEYERRKQLSISNEAEQIGQETFNGDKHLGFRFTLKQTIGNPKLWRFGLSYLFLGLVSYGFLYWVPTYILEVQGGDIANVAVRAVLFPLAGAVGALIAGWITDRFFASRRTPIIVAMAFLSGIFILIYPRIPLGNNLLNLLCLSTIGFMVYGAHTTMVTAIPMDYGTRKAASSAAGFIDALGYVGATIAGVGAGWLVDNYGWNSAFYFWAGGAFLACIPILGLWNYKPPKTEYI</sequence>
<gene>
    <name evidence="7" type="ORF">COS11_05480</name>
</gene>
<evidence type="ECO:0000259" key="6">
    <source>
        <dbReference type="PROSITE" id="PS50850"/>
    </source>
</evidence>
<dbReference type="Pfam" id="PF07690">
    <property type="entry name" value="MFS_1"/>
    <property type="match status" value="1"/>
</dbReference>
<feature type="transmembrane region" description="Helical" evidence="5">
    <location>
        <begin position="155"/>
        <end position="179"/>
    </location>
</feature>
<dbReference type="Gene3D" id="1.20.1250.20">
    <property type="entry name" value="MFS general substrate transporter like domains"/>
    <property type="match status" value="1"/>
</dbReference>